<dbReference type="AlphaFoldDB" id="A0A0K9P2D7"/>
<dbReference type="InterPro" id="IPR001841">
    <property type="entry name" value="Znf_RING"/>
</dbReference>
<dbReference type="OrthoDB" id="9984778at2759"/>
<dbReference type="SUPFAM" id="SSF57850">
    <property type="entry name" value="RING/U-box"/>
    <property type="match status" value="1"/>
</dbReference>
<dbReference type="PANTHER" id="PTHR46225">
    <property type="entry name" value="C3H4 TYPE ZINC FINGER PROTEIN"/>
    <property type="match status" value="1"/>
</dbReference>
<comment type="caution">
    <text evidence="4">The sequence shown here is derived from an EMBL/GenBank/DDBJ whole genome shotgun (WGS) entry which is preliminary data.</text>
</comment>
<evidence type="ECO:0000259" key="3">
    <source>
        <dbReference type="PROSITE" id="PS50089"/>
    </source>
</evidence>
<feature type="domain" description="RING-type" evidence="3">
    <location>
        <begin position="339"/>
        <end position="380"/>
    </location>
</feature>
<keyword evidence="5" id="KW-1185">Reference proteome</keyword>
<keyword evidence="1" id="KW-0479">Metal-binding</keyword>
<evidence type="ECO:0000313" key="4">
    <source>
        <dbReference type="EMBL" id="KMZ62380.1"/>
    </source>
</evidence>
<dbReference type="EMBL" id="LFYR01001368">
    <property type="protein sequence ID" value="KMZ62380.1"/>
    <property type="molecule type" value="Genomic_DNA"/>
</dbReference>
<feature type="transmembrane region" description="Helical" evidence="2">
    <location>
        <begin position="202"/>
        <end position="223"/>
    </location>
</feature>
<dbReference type="SUPFAM" id="SSF103473">
    <property type="entry name" value="MFS general substrate transporter"/>
    <property type="match status" value="1"/>
</dbReference>
<name>A0A0K9P2D7_ZOSMR</name>
<evidence type="ECO:0000256" key="1">
    <source>
        <dbReference type="PROSITE-ProRule" id="PRU00175"/>
    </source>
</evidence>
<keyword evidence="2" id="KW-0812">Transmembrane</keyword>
<dbReference type="Pfam" id="PF13639">
    <property type="entry name" value="zf-RING_2"/>
    <property type="match status" value="1"/>
</dbReference>
<dbReference type="STRING" id="29655.A0A0K9P2D7"/>
<dbReference type="InterPro" id="IPR013083">
    <property type="entry name" value="Znf_RING/FYVE/PHD"/>
</dbReference>
<reference evidence="5" key="1">
    <citation type="journal article" date="2016" name="Nature">
        <title>The genome of the seagrass Zostera marina reveals angiosperm adaptation to the sea.</title>
        <authorList>
            <person name="Olsen J.L."/>
            <person name="Rouze P."/>
            <person name="Verhelst B."/>
            <person name="Lin Y.-C."/>
            <person name="Bayer T."/>
            <person name="Collen J."/>
            <person name="Dattolo E."/>
            <person name="De Paoli E."/>
            <person name="Dittami S."/>
            <person name="Maumus F."/>
            <person name="Michel G."/>
            <person name="Kersting A."/>
            <person name="Lauritano C."/>
            <person name="Lohaus R."/>
            <person name="Toepel M."/>
            <person name="Tonon T."/>
            <person name="Vanneste K."/>
            <person name="Amirebrahimi M."/>
            <person name="Brakel J."/>
            <person name="Bostroem C."/>
            <person name="Chovatia M."/>
            <person name="Grimwood J."/>
            <person name="Jenkins J.W."/>
            <person name="Jueterbock A."/>
            <person name="Mraz A."/>
            <person name="Stam W.T."/>
            <person name="Tice H."/>
            <person name="Bornberg-Bauer E."/>
            <person name="Green P.J."/>
            <person name="Pearson G.A."/>
            <person name="Procaccini G."/>
            <person name="Duarte C.M."/>
            <person name="Schmutz J."/>
            <person name="Reusch T.B.H."/>
            <person name="Van de Peer Y."/>
        </authorList>
    </citation>
    <scope>NUCLEOTIDE SEQUENCE [LARGE SCALE GENOMIC DNA]</scope>
    <source>
        <strain evidence="5">cv. Finnish</strain>
    </source>
</reference>
<dbReference type="GO" id="GO:0008270">
    <property type="term" value="F:zinc ion binding"/>
    <property type="evidence" value="ECO:0007669"/>
    <property type="project" value="UniProtKB-KW"/>
</dbReference>
<gene>
    <name evidence="4" type="ORF">ZOSMA_46G00550</name>
</gene>
<dbReference type="OMA" id="CIATIPH"/>
<keyword evidence="2" id="KW-0472">Membrane</keyword>
<dbReference type="PANTHER" id="PTHR46225:SF19">
    <property type="entry name" value="RING-TYPE DOMAIN-CONTAINING PROTEIN"/>
    <property type="match status" value="1"/>
</dbReference>
<evidence type="ECO:0000313" key="5">
    <source>
        <dbReference type="Proteomes" id="UP000036987"/>
    </source>
</evidence>
<dbReference type="InterPro" id="IPR036259">
    <property type="entry name" value="MFS_trans_sf"/>
</dbReference>
<feature type="transmembrane region" description="Helical" evidence="2">
    <location>
        <begin position="122"/>
        <end position="142"/>
    </location>
</feature>
<dbReference type="SMART" id="SM00184">
    <property type="entry name" value="RING"/>
    <property type="match status" value="1"/>
</dbReference>
<organism evidence="4 5">
    <name type="scientific">Zostera marina</name>
    <name type="common">Eelgrass</name>
    <dbReference type="NCBI Taxonomy" id="29655"/>
    <lineage>
        <taxon>Eukaryota</taxon>
        <taxon>Viridiplantae</taxon>
        <taxon>Streptophyta</taxon>
        <taxon>Embryophyta</taxon>
        <taxon>Tracheophyta</taxon>
        <taxon>Spermatophyta</taxon>
        <taxon>Magnoliopsida</taxon>
        <taxon>Liliopsida</taxon>
        <taxon>Zosteraceae</taxon>
        <taxon>Zostera</taxon>
    </lineage>
</organism>
<evidence type="ECO:0000256" key="2">
    <source>
        <dbReference type="SAM" id="Phobius"/>
    </source>
</evidence>
<proteinExistence type="predicted"/>
<keyword evidence="2" id="KW-1133">Transmembrane helix</keyword>
<dbReference type="Gene3D" id="3.30.40.10">
    <property type="entry name" value="Zinc/RING finger domain, C3HC4 (zinc finger)"/>
    <property type="match status" value="1"/>
</dbReference>
<keyword evidence="1" id="KW-0863">Zinc-finger</keyword>
<keyword evidence="1" id="KW-0862">Zinc</keyword>
<accession>A0A0K9P2D7</accession>
<protein>
    <submittedName>
        <fullName evidence="4">Putative Ring finger protein</fullName>
    </submittedName>
</protein>
<feature type="transmembrane region" description="Helical" evidence="2">
    <location>
        <begin position="90"/>
        <end position="110"/>
    </location>
</feature>
<sequence length="392" mass="43901">MMEDLQTQKNVYEYSIDLPRGGVASSSGSHEVNHLDNIEESHSVDMPPSTIESVTISQPQSLSSMSRNISNSRRGDNYIQEHRNSLNSGFWVSIELGVVLTQIIAAIIVLCLSKHEKPTTPLFEWIVCYTIGCIATIPHLYWRYYRHNYQDVQSQSTNVSSNSSFSQNDSMGNNYNSEAISSNRQNSIALATNRRVIAFFNFFKMLLDFFFAIWFVIGNIWVFGRRSSPSLAPNLYRLCIVFLTFSCIGYAMPFILCTAICCCLPCLVSILGLREDILQNKGASTESINSLPTYKFTTKQSKNREDDPEMNSDCCGEGGGVLAPGTDKERKISCEDAVCSICLAKYVDNDDLRELTCKHVFHVECVDKWLKINSICPLCKSGVFDAAGFRSG</sequence>
<dbReference type="PROSITE" id="PS50089">
    <property type="entry name" value="ZF_RING_2"/>
    <property type="match status" value="1"/>
</dbReference>
<dbReference type="Proteomes" id="UP000036987">
    <property type="component" value="Unassembled WGS sequence"/>
</dbReference>